<reference evidence="1" key="2">
    <citation type="submission" date="2023-06" db="EMBL/GenBank/DDBJ databases">
        <authorList>
            <consortium name="Lawrence Berkeley National Laboratory"/>
            <person name="Mondo S.J."/>
            <person name="Hensen N."/>
            <person name="Bonometti L."/>
            <person name="Westerberg I."/>
            <person name="Brannstrom I.O."/>
            <person name="Guillou S."/>
            <person name="Cros-Aarteil S."/>
            <person name="Calhoun S."/>
            <person name="Haridas S."/>
            <person name="Kuo A."/>
            <person name="Pangilinan J."/>
            <person name="Riley R."/>
            <person name="Labutti K."/>
            <person name="Andreopoulos B."/>
            <person name="Lipzen A."/>
            <person name="Chen C."/>
            <person name="Yanf M."/>
            <person name="Daum C."/>
            <person name="Ng V."/>
            <person name="Clum A."/>
            <person name="Steindorff A."/>
            <person name="Ohm R."/>
            <person name="Martin F."/>
            <person name="Silar P."/>
            <person name="Natvig D."/>
            <person name="Lalanne C."/>
            <person name="Gautier V."/>
            <person name="Ament-Velasquez S.L."/>
            <person name="Kruys A."/>
            <person name="Hutchinson M.I."/>
            <person name="Powell A.J."/>
            <person name="Barry K."/>
            <person name="Miller A.N."/>
            <person name="Grigoriev I.V."/>
            <person name="Debuchy R."/>
            <person name="Gladieux P."/>
            <person name="Thoren M.H."/>
            <person name="Johannesson H."/>
        </authorList>
    </citation>
    <scope>NUCLEOTIDE SEQUENCE</scope>
    <source>
        <strain evidence="1">CBS 626.80</strain>
    </source>
</reference>
<dbReference type="AlphaFoldDB" id="A0AAN6P5G4"/>
<protein>
    <submittedName>
        <fullName evidence="1">Uncharacterized protein</fullName>
    </submittedName>
</protein>
<proteinExistence type="predicted"/>
<gene>
    <name evidence="1" type="ORF">QBC32DRAFT_384388</name>
</gene>
<evidence type="ECO:0000313" key="1">
    <source>
        <dbReference type="EMBL" id="KAK3956804.1"/>
    </source>
</evidence>
<dbReference type="Proteomes" id="UP001303222">
    <property type="component" value="Unassembled WGS sequence"/>
</dbReference>
<sequence>MVDDIQLRHERRRDKLERQEHIRAARAENWSEEASERYSISAPETLPVLYSCPTSVFRVFGTMATRDSSYVYLRGDLPLALSIIRNRPVVPRPDPQTTIPNRHDQDGNNSVGLEIPGILLSYGSDLRRIWIEAALEGCVRERSVKPEGELCKAFASLDGRDSIDLVEIHVPRLRDSMYHFWISVASALKSYLNANDNQLVSSAWL</sequence>
<evidence type="ECO:0000313" key="2">
    <source>
        <dbReference type="Proteomes" id="UP001303222"/>
    </source>
</evidence>
<comment type="caution">
    <text evidence="1">The sequence shown here is derived from an EMBL/GenBank/DDBJ whole genome shotgun (WGS) entry which is preliminary data.</text>
</comment>
<dbReference type="EMBL" id="MU859063">
    <property type="protein sequence ID" value="KAK3956804.1"/>
    <property type="molecule type" value="Genomic_DNA"/>
</dbReference>
<organism evidence="1 2">
    <name type="scientific">Pseudoneurospora amorphoporcata</name>
    <dbReference type="NCBI Taxonomy" id="241081"/>
    <lineage>
        <taxon>Eukaryota</taxon>
        <taxon>Fungi</taxon>
        <taxon>Dikarya</taxon>
        <taxon>Ascomycota</taxon>
        <taxon>Pezizomycotina</taxon>
        <taxon>Sordariomycetes</taxon>
        <taxon>Sordariomycetidae</taxon>
        <taxon>Sordariales</taxon>
        <taxon>Sordariaceae</taxon>
        <taxon>Pseudoneurospora</taxon>
    </lineage>
</organism>
<reference evidence="1" key="1">
    <citation type="journal article" date="2023" name="Mol. Phylogenet. Evol.">
        <title>Genome-scale phylogeny and comparative genomics of the fungal order Sordariales.</title>
        <authorList>
            <person name="Hensen N."/>
            <person name="Bonometti L."/>
            <person name="Westerberg I."/>
            <person name="Brannstrom I.O."/>
            <person name="Guillou S."/>
            <person name="Cros-Aarteil S."/>
            <person name="Calhoun S."/>
            <person name="Haridas S."/>
            <person name="Kuo A."/>
            <person name="Mondo S."/>
            <person name="Pangilinan J."/>
            <person name="Riley R."/>
            <person name="LaButti K."/>
            <person name="Andreopoulos B."/>
            <person name="Lipzen A."/>
            <person name="Chen C."/>
            <person name="Yan M."/>
            <person name="Daum C."/>
            <person name="Ng V."/>
            <person name="Clum A."/>
            <person name="Steindorff A."/>
            <person name="Ohm R.A."/>
            <person name="Martin F."/>
            <person name="Silar P."/>
            <person name="Natvig D.O."/>
            <person name="Lalanne C."/>
            <person name="Gautier V."/>
            <person name="Ament-Velasquez S.L."/>
            <person name="Kruys A."/>
            <person name="Hutchinson M.I."/>
            <person name="Powell A.J."/>
            <person name="Barry K."/>
            <person name="Miller A.N."/>
            <person name="Grigoriev I.V."/>
            <person name="Debuchy R."/>
            <person name="Gladieux P."/>
            <person name="Hiltunen Thoren M."/>
            <person name="Johannesson H."/>
        </authorList>
    </citation>
    <scope>NUCLEOTIDE SEQUENCE</scope>
    <source>
        <strain evidence="1">CBS 626.80</strain>
    </source>
</reference>
<accession>A0AAN6P5G4</accession>
<keyword evidence="2" id="KW-1185">Reference proteome</keyword>
<name>A0AAN6P5G4_9PEZI</name>